<dbReference type="PANTHER" id="PTHR43133:SF46">
    <property type="entry name" value="RNA POLYMERASE SIGMA-70 FACTOR ECF SUBFAMILY"/>
    <property type="match status" value="1"/>
</dbReference>
<accession>A0A3E4MVG8</accession>
<dbReference type="InterPro" id="IPR013249">
    <property type="entry name" value="RNA_pol_sigma70_r4_t2"/>
</dbReference>
<reference evidence="7 10" key="2">
    <citation type="journal article" date="2019" name="Nat. Med.">
        <title>A library of human gut bacterial isolates paired with longitudinal multiomics data enables mechanistic microbiome research.</title>
        <authorList>
            <person name="Poyet M."/>
            <person name="Groussin M."/>
            <person name="Gibbons S.M."/>
            <person name="Avila-Pacheco J."/>
            <person name="Jiang X."/>
            <person name="Kearney S.M."/>
            <person name="Perrotta A.R."/>
            <person name="Berdy B."/>
            <person name="Zhao S."/>
            <person name="Lieberman T.D."/>
            <person name="Swanson P.K."/>
            <person name="Smith M."/>
            <person name="Roesemann S."/>
            <person name="Alexander J.E."/>
            <person name="Rich S.A."/>
            <person name="Livny J."/>
            <person name="Vlamakis H."/>
            <person name="Clish C."/>
            <person name="Bullock K."/>
            <person name="Deik A."/>
            <person name="Scott J."/>
            <person name="Pierce K.A."/>
            <person name="Xavier R.J."/>
            <person name="Alm E.J."/>
        </authorList>
    </citation>
    <scope>NUCLEOTIDE SEQUENCE [LARGE SCALE GENOMIC DNA]</scope>
    <source>
        <strain evidence="7 10">BIOML-A20</strain>
    </source>
</reference>
<dbReference type="GO" id="GO:0003677">
    <property type="term" value="F:DNA binding"/>
    <property type="evidence" value="ECO:0007669"/>
    <property type="project" value="InterPro"/>
</dbReference>
<evidence type="ECO:0000256" key="2">
    <source>
        <dbReference type="ARBA" id="ARBA00023015"/>
    </source>
</evidence>
<dbReference type="GO" id="GO:0006352">
    <property type="term" value="P:DNA-templated transcription initiation"/>
    <property type="evidence" value="ECO:0007669"/>
    <property type="project" value="InterPro"/>
</dbReference>
<dbReference type="Pfam" id="PF08281">
    <property type="entry name" value="Sigma70_r4_2"/>
    <property type="match status" value="1"/>
</dbReference>
<dbReference type="PANTHER" id="PTHR43133">
    <property type="entry name" value="RNA POLYMERASE ECF-TYPE SIGMA FACTO"/>
    <property type="match status" value="1"/>
</dbReference>
<comment type="similarity">
    <text evidence="1">Belongs to the sigma-70 factor family. ECF subfamily.</text>
</comment>
<dbReference type="CDD" id="cd06171">
    <property type="entry name" value="Sigma70_r4"/>
    <property type="match status" value="1"/>
</dbReference>
<evidence type="ECO:0000313" key="9">
    <source>
        <dbReference type="Proteomes" id="UP000284660"/>
    </source>
</evidence>
<dbReference type="AlphaFoldDB" id="A0A3E4MVG8"/>
<dbReference type="EMBL" id="QSJN01000003">
    <property type="protein sequence ID" value="RHD76362.1"/>
    <property type="molecule type" value="Genomic_DNA"/>
</dbReference>
<feature type="domain" description="RNA polymerase sigma-70 region 2" evidence="5">
    <location>
        <begin position="68"/>
        <end position="134"/>
    </location>
</feature>
<evidence type="ECO:0000256" key="4">
    <source>
        <dbReference type="ARBA" id="ARBA00023163"/>
    </source>
</evidence>
<dbReference type="Gene3D" id="1.10.10.10">
    <property type="entry name" value="Winged helix-like DNA-binding domain superfamily/Winged helix DNA-binding domain"/>
    <property type="match status" value="1"/>
</dbReference>
<feature type="domain" description="RNA polymerase sigma factor 70 region 4 type 2" evidence="6">
    <location>
        <begin position="167"/>
        <end position="218"/>
    </location>
</feature>
<protein>
    <submittedName>
        <fullName evidence="8">Sigma-70 family RNA polymerase sigma factor</fullName>
    </submittedName>
</protein>
<reference evidence="8 9" key="1">
    <citation type="submission" date="2018-08" db="EMBL/GenBank/DDBJ databases">
        <title>A genome reference for cultivated species of the human gut microbiota.</title>
        <authorList>
            <person name="Zou Y."/>
            <person name="Xue W."/>
            <person name="Luo G."/>
        </authorList>
    </citation>
    <scope>NUCLEOTIDE SEQUENCE [LARGE SCALE GENOMIC DNA]</scope>
    <source>
        <strain evidence="8 9">AM30-4</strain>
    </source>
</reference>
<dbReference type="NCBIfam" id="TIGR02937">
    <property type="entry name" value="sigma70-ECF"/>
    <property type="match status" value="1"/>
</dbReference>
<evidence type="ECO:0000259" key="6">
    <source>
        <dbReference type="Pfam" id="PF08281"/>
    </source>
</evidence>
<gene>
    <name evidence="8" type="ORF">DW782_06225</name>
    <name evidence="7" type="ORF">GKD70_16075</name>
</gene>
<evidence type="ECO:0000313" key="7">
    <source>
        <dbReference type="EMBL" id="MSB74779.1"/>
    </source>
</evidence>
<organism evidence="8 9">
    <name type="scientific">Parabacteroides distasonis</name>
    <dbReference type="NCBI Taxonomy" id="823"/>
    <lineage>
        <taxon>Bacteria</taxon>
        <taxon>Pseudomonadati</taxon>
        <taxon>Bacteroidota</taxon>
        <taxon>Bacteroidia</taxon>
        <taxon>Bacteroidales</taxon>
        <taxon>Tannerellaceae</taxon>
        <taxon>Parabacteroides</taxon>
    </lineage>
</organism>
<dbReference type="Gene3D" id="1.10.1740.10">
    <property type="match status" value="1"/>
</dbReference>
<dbReference type="InterPro" id="IPR014284">
    <property type="entry name" value="RNA_pol_sigma-70_dom"/>
</dbReference>
<proteinExistence type="inferred from homology"/>
<dbReference type="InterPro" id="IPR013324">
    <property type="entry name" value="RNA_pol_sigma_r3/r4-like"/>
</dbReference>
<dbReference type="SUPFAM" id="SSF88659">
    <property type="entry name" value="Sigma3 and sigma4 domains of RNA polymerase sigma factors"/>
    <property type="match status" value="1"/>
</dbReference>
<dbReference type="Proteomes" id="UP000441609">
    <property type="component" value="Unassembled WGS sequence"/>
</dbReference>
<sequence length="241" mass="28357">MNTCIMYFALYTCFSIKSLLANLKIECFCVCLRQICGSYFYMIYMKISDEGLWELCLKGDMRAFRELYCRFYALLRNYGIKLLPDKSLVEDCVQDIFIKLIQNHETLSPTVNVKGYLLKTLRHKLYDTIEKNRKMEDISLYEDTFQTDELFSRISLDTTEADERVKLLMKALTKLSPHQREIIYLYYVNGLGHDEIAEILGINYQSSKNLLSRTLSKLRRWFSLDALIMGGIHYVLFPMLT</sequence>
<dbReference type="Proteomes" id="UP000284660">
    <property type="component" value="Unassembled WGS sequence"/>
</dbReference>
<dbReference type="EMBL" id="WKMO01000015">
    <property type="protein sequence ID" value="MSB74779.1"/>
    <property type="molecule type" value="Genomic_DNA"/>
</dbReference>
<keyword evidence="4" id="KW-0804">Transcription</keyword>
<dbReference type="OMA" id="EECHEFF"/>
<comment type="caution">
    <text evidence="8">The sequence shown here is derived from an EMBL/GenBank/DDBJ whole genome shotgun (WGS) entry which is preliminary data.</text>
</comment>
<keyword evidence="2" id="KW-0805">Transcription regulation</keyword>
<dbReference type="OrthoDB" id="1121921at2"/>
<keyword evidence="3" id="KW-0731">Sigma factor</keyword>
<dbReference type="Pfam" id="PF04542">
    <property type="entry name" value="Sigma70_r2"/>
    <property type="match status" value="1"/>
</dbReference>
<dbReference type="InterPro" id="IPR039425">
    <property type="entry name" value="RNA_pol_sigma-70-like"/>
</dbReference>
<evidence type="ECO:0000259" key="5">
    <source>
        <dbReference type="Pfam" id="PF04542"/>
    </source>
</evidence>
<evidence type="ECO:0000256" key="3">
    <source>
        <dbReference type="ARBA" id="ARBA00023082"/>
    </source>
</evidence>
<name>A0A3E4MVG8_PARDI</name>
<dbReference type="InterPro" id="IPR007627">
    <property type="entry name" value="RNA_pol_sigma70_r2"/>
</dbReference>
<evidence type="ECO:0000313" key="8">
    <source>
        <dbReference type="EMBL" id="RHD76362.1"/>
    </source>
</evidence>
<dbReference type="InterPro" id="IPR036388">
    <property type="entry name" value="WH-like_DNA-bd_sf"/>
</dbReference>
<dbReference type="GO" id="GO:0016987">
    <property type="term" value="F:sigma factor activity"/>
    <property type="evidence" value="ECO:0007669"/>
    <property type="project" value="UniProtKB-KW"/>
</dbReference>
<evidence type="ECO:0000313" key="10">
    <source>
        <dbReference type="Proteomes" id="UP000441609"/>
    </source>
</evidence>
<evidence type="ECO:0000256" key="1">
    <source>
        <dbReference type="ARBA" id="ARBA00010641"/>
    </source>
</evidence>
<dbReference type="SUPFAM" id="SSF88946">
    <property type="entry name" value="Sigma2 domain of RNA polymerase sigma factors"/>
    <property type="match status" value="1"/>
</dbReference>
<dbReference type="InterPro" id="IPR013325">
    <property type="entry name" value="RNA_pol_sigma_r2"/>
</dbReference>